<dbReference type="Gene3D" id="1.25.10.10">
    <property type="entry name" value="Leucine-rich Repeat Variant"/>
    <property type="match status" value="1"/>
</dbReference>
<protein>
    <recommendedName>
        <fullName evidence="7">Interferon-related developmental regulator 1</fullName>
    </recommendedName>
</protein>
<evidence type="ECO:0000256" key="2">
    <source>
        <dbReference type="SAM" id="MobiDB-lite"/>
    </source>
</evidence>
<keyword evidence="6" id="KW-1185">Reference proteome</keyword>
<organism evidence="5 6">
    <name type="scientific">Stephania japonica</name>
    <dbReference type="NCBI Taxonomy" id="461633"/>
    <lineage>
        <taxon>Eukaryota</taxon>
        <taxon>Viridiplantae</taxon>
        <taxon>Streptophyta</taxon>
        <taxon>Embryophyta</taxon>
        <taxon>Tracheophyta</taxon>
        <taxon>Spermatophyta</taxon>
        <taxon>Magnoliopsida</taxon>
        <taxon>Ranunculales</taxon>
        <taxon>Menispermaceae</taxon>
        <taxon>Menispermoideae</taxon>
        <taxon>Cissampelideae</taxon>
        <taxon>Stephania</taxon>
    </lineage>
</organism>
<feature type="domain" description="Interferon-related developmental regulator C-terminal" evidence="3">
    <location>
        <begin position="377"/>
        <end position="446"/>
    </location>
</feature>
<proteinExistence type="inferred from homology"/>
<dbReference type="InterPro" id="IPR011989">
    <property type="entry name" value="ARM-like"/>
</dbReference>
<dbReference type="Proteomes" id="UP001417504">
    <property type="component" value="Unassembled WGS sequence"/>
</dbReference>
<dbReference type="InterPro" id="IPR016024">
    <property type="entry name" value="ARM-type_fold"/>
</dbReference>
<comment type="similarity">
    <text evidence="1">Belongs to the IFRD family.</text>
</comment>
<accession>A0AAP0I6T9</accession>
<dbReference type="SUPFAM" id="SSF48371">
    <property type="entry name" value="ARM repeat"/>
    <property type="match status" value="1"/>
</dbReference>
<feature type="compositionally biased region" description="Basic residues" evidence="2">
    <location>
        <begin position="1"/>
        <end position="10"/>
    </location>
</feature>
<sequence length="461" mass="51112">MGRRKCKNQQKKAGELFDSDDDESLSTSSEAMSETSLAPEPEPEPEEAYGGNASLDSCLDALYEKRGATREKALALLIDGFRNKLQHQFVANKYITLLHQFLNSMKKGSTKEISLASNAIGLLAITVGAENNAAREIMGETMASLSQVLKSGTDPSKISYIFECLAIVTFIGSNCSEETEKAMQIIWQFVRPKLGSNVVPTKPSLAVMTAALSAWSFLLTTMDGWKINSKSWQESISYLSSLLDKDDRSIRIAAGEAIAVIFEAGSLEKFCSEPKDNSDNSVRNGAMHIQGLRAKILNQVRDLAVEAGGKGSAKKDLNSQKTLFREVLEFLEDGYYPDTTMKFAGDVLVISSWSRLIQVNFLKRFLGGGFVKHMQENELLQDVFDFTPKRKSERVSESSRLDKAIHYVYVPKVRREGSCQRFYKSPNSALNKARTQILNKKRMMSQGKNAGHYAVSAGNEE</sequence>
<comment type="caution">
    <text evidence="5">The sequence shown here is derived from an EMBL/GenBank/DDBJ whole genome shotgun (WGS) entry which is preliminary data.</text>
</comment>
<dbReference type="InterPro" id="IPR007701">
    <property type="entry name" value="Interferon-rel_develop_reg_N"/>
</dbReference>
<evidence type="ECO:0000256" key="1">
    <source>
        <dbReference type="ARBA" id="ARBA00008828"/>
    </source>
</evidence>
<reference evidence="5 6" key="1">
    <citation type="submission" date="2024-01" db="EMBL/GenBank/DDBJ databases">
        <title>Genome assemblies of Stephania.</title>
        <authorList>
            <person name="Yang L."/>
        </authorList>
    </citation>
    <scope>NUCLEOTIDE SEQUENCE [LARGE SCALE GENOMIC DNA]</scope>
    <source>
        <strain evidence="5">QJT</strain>
        <tissue evidence="5">Leaf</tissue>
    </source>
</reference>
<dbReference type="PANTHER" id="PTHR12354:SF1">
    <property type="entry name" value="INTERFERON-RELATED DEVELOPMENTAL REGULATOR 1"/>
    <property type="match status" value="1"/>
</dbReference>
<evidence type="ECO:0000313" key="6">
    <source>
        <dbReference type="Proteomes" id="UP001417504"/>
    </source>
</evidence>
<dbReference type="PANTHER" id="PTHR12354">
    <property type="entry name" value="INTERFERON-RELATED DEVELOPMENTAL REGULATOR"/>
    <property type="match status" value="1"/>
</dbReference>
<evidence type="ECO:0008006" key="7">
    <source>
        <dbReference type="Google" id="ProtNLM"/>
    </source>
</evidence>
<evidence type="ECO:0000259" key="3">
    <source>
        <dbReference type="Pfam" id="PF04836"/>
    </source>
</evidence>
<feature type="region of interest" description="Disordered" evidence="2">
    <location>
        <begin position="1"/>
        <end position="52"/>
    </location>
</feature>
<dbReference type="Pfam" id="PF05004">
    <property type="entry name" value="IFRD"/>
    <property type="match status" value="1"/>
</dbReference>
<feature type="domain" description="Interferon-related developmental regulator N-terminal" evidence="4">
    <location>
        <begin position="28"/>
        <end position="332"/>
    </location>
</feature>
<name>A0AAP0I6T9_9MAGN</name>
<dbReference type="EMBL" id="JBBNAE010000007">
    <property type="protein sequence ID" value="KAK9109707.1"/>
    <property type="molecule type" value="Genomic_DNA"/>
</dbReference>
<dbReference type="AlphaFoldDB" id="A0AAP0I6T9"/>
<evidence type="ECO:0000259" key="4">
    <source>
        <dbReference type="Pfam" id="PF05004"/>
    </source>
</evidence>
<dbReference type="Pfam" id="PF04836">
    <property type="entry name" value="IFRD_C"/>
    <property type="match status" value="1"/>
</dbReference>
<dbReference type="InterPro" id="IPR039777">
    <property type="entry name" value="IFRD"/>
</dbReference>
<gene>
    <name evidence="5" type="ORF">Sjap_017767</name>
</gene>
<dbReference type="InterPro" id="IPR006921">
    <property type="entry name" value="Interferon-rel_develop_reg_C"/>
</dbReference>
<evidence type="ECO:0000313" key="5">
    <source>
        <dbReference type="EMBL" id="KAK9109707.1"/>
    </source>
</evidence>